<reference evidence="1" key="2">
    <citation type="journal article" date="2015" name="Fish Shellfish Immunol.">
        <title>Early steps in the European eel (Anguilla anguilla)-Vibrio vulnificus interaction in the gills: Role of the RtxA13 toxin.</title>
        <authorList>
            <person name="Callol A."/>
            <person name="Pajuelo D."/>
            <person name="Ebbesson L."/>
            <person name="Teles M."/>
            <person name="MacKenzie S."/>
            <person name="Amaro C."/>
        </authorList>
    </citation>
    <scope>NUCLEOTIDE SEQUENCE</scope>
</reference>
<accession>A0A0E9RHU3</accession>
<dbReference type="EMBL" id="GBXM01080230">
    <property type="protein sequence ID" value="JAH28347.1"/>
    <property type="molecule type" value="Transcribed_RNA"/>
</dbReference>
<evidence type="ECO:0000313" key="1">
    <source>
        <dbReference type="EMBL" id="JAH28347.1"/>
    </source>
</evidence>
<name>A0A0E9RHU3_ANGAN</name>
<protein>
    <submittedName>
        <fullName evidence="1">Uncharacterized protein</fullName>
    </submittedName>
</protein>
<organism evidence="1">
    <name type="scientific">Anguilla anguilla</name>
    <name type="common">European freshwater eel</name>
    <name type="synonym">Muraena anguilla</name>
    <dbReference type="NCBI Taxonomy" id="7936"/>
    <lineage>
        <taxon>Eukaryota</taxon>
        <taxon>Metazoa</taxon>
        <taxon>Chordata</taxon>
        <taxon>Craniata</taxon>
        <taxon>Vertebrata</taxon>
        <taxon>Euteleostomi</taxon>
        <taxon>Actinopterygii</taxon>
        <taxon>Neopterygii</taxon>
        <taxon>Teleostei</taxon>
        <taxon>Anguilliformes</taxon>
        <taxon>Anguillidae</taxon>
        <taxon>Anguilla</taxon>
    </lineage>
</organism>
<dbReference type="AlphaFoldDB" id="A0A0E9RHU3"/>
<sequence length="30" mass="3081">MVGFCCLVDSCIIANEIFPGIAGLVCVCSC</sequence>
<proteinExistence type="predicted"/>
<reference evidence="1" key="1">
    <citation type="submission" date="2014-11" db="EMBL/GenBank/DDBJ databases">
        <authorList>
            <person name="Amaro Gonzalez C."/>
        </authorList>
    </citation>
    <scope>NUCLEOTIDE SEQUENCE</scope>
</reference>